<proteinExistence type="predicted"/>
<keyword evidence="2 6" id="KW-0349">Heme</keyword>
<keyword evidence="1" id="KW-0813">Transport</keyword>
<keyword evidence="5 6" id="KW-0408">Iron</keyword>
<dbReference type="InterPro" id="IPR002323">
    <property type="entry name" value="Cyt_CIE"/>
</dbReference>
<evidence type="ECO:0000256" key="6">
    <source>
        <dbReference type="PROSITE-ProRule" id="PRU00433"/>
    </source>
</evidence>
<dbReference type="Proteomes" id="UP001156682">
    <property type="component" value="Unassembled WGS sequence"/>
</dbReference>
<dbReference type="RefSeq" id="WP_245597792.1">
    <property type="nucleotide sequence ID" value="NZ_BSOR01000016.1"/>
</dbReference>
<keyword evidence="10" id="KW-1185">Reference proteome</keyword>
<evidence type="ECO:0000256" key="5">
    <source>
        <dbReference type="ARBA" id="ARBA00023004"/>
    </source>
</evidence>
<name>A0ABQ5ZU73_9GAMM</name>
<reference evidence="10" key="1">
    <citation type="journal article" date="2019" name="Int. J. Syst. Evol. Microbiol.">
        <title>The Global Catalogue of Microorganisms (GCM) 10K type strain sequencing project: providing services to taxonomists for standard genome sequencing and annotation.</title>
        <authorList>
            <consortium name="The Broad Institute Genomics Platform"/>
            <consortium name="The Broad Institute Genome Sequencing Center for Infectious Disease"/>
            <person name="Wu L."/>
            <person name="Ma J."/>
        </authorList>
    </citation>
    <scope>NUCLEOTIDE SEQUENCE [LARGE SCALE GENOMIC DNA]</scope>
    <source>
        <strain evidence="10">NBRC 100033</strain>
    </source>
</reference>
<evidence type="ECO:0000256" key="4">
    <source>
        <dbReference type="ARBA" id="ARBA00022982"/>
    </source>
</evidence>
<evidence type="ECO:0000256" key="7">
    <source>
        <dbReference type="SAM" id="SignalP"/>
    </source>
</evidence>
<comment type="caution">
    <text evidence="9">The sequence shown here is derived from an EMBL/GenBank/DDBJ whole genome shotgun (WGS) entry which is preliminary data.</text>
</comment>
<feature type="signal peptide" evidence="7">
    <location>
        <begin position="1"/>
        <end position="29"/>
    </location>
</feature>
<keyword evidence="4" id="KW-0249">Electron transport</keyword>
<dbReference type="SUPFAM" id="SSF46626">
    <property type="entry name" value="Cytochrome c"/>
    <property type="match status" value="1"/>
</dbReference>
<dbReference type="Gene3D" id="1.10.760.10">
    <property type="entry name" value="Cytochrome c-like domain"/>
    <property type="match status" value="1"/>
</dbReference>
<protein>
    <submittedName>
        <fullName evidence="9">Cytochrome c</fullName>
    </submittedName>
</protein>
<organism evidence="9 10">
    <name type="scientific">Marinospirillum insulare</name>
    <dbReference type="NCBI Taxonomy" id="217169"/>
    <lineage>
        <taxon>Bacteria</taxon>
        <taxon>Pseudomonadati</taxon>
        <taxon>Pseudomonadota</taxon>
        <taxon>Gammaproteobacteria</taxon>
        <taxon>Oceanospirillales</taxon>
        <taxon>Oceanospirillaceae</taxon>
        <taxon>Marinospirillum</taxon>
    </lineage>
</organism>
<dbReference type="PROSITE" id="PS51007">
    <property type="entry name" value="CYTC"/>
    <property type="match status" value="1"/>
</dbReference>
<feature type="chain" id="PRO_5045669749" evidence="7">
    <location>
        <begin position="30"/>
        <end position="144"/>
    </location>
</feature>
<evidence type="ECO:0000256" key="3">
    <source>
        <dbReference type="ARBA" id="ARBA00022723"/>
    </source>
</evidence>
<dbReference type="PANTHER" id="PTHR40942">
    <property type="match status" value="1"/>
</dbReference>
<dbReference type="PANTHER" id="PTHR40942:SF4">
    <property type="entry name" value="CYTOCHROME C5"/>
    <property type="match status" value="1"/>
</dbReference>
<sequence length="144" mass="14792">MKHNIQVARILAAAAVLGLGLLIAAQASASTVSADTIAERLKPSGELCLQGMDCGGVVEAVAAGPQSAEDVYNGLCMSCHDTGAAGAPKRGDKDAWAPRLEQGMATLYDHSINGIRGMPAKGGNPKLSDEEVQSAVDYIVEASR</sequence>
<evidence type="ECO:0000256" key="1">
    <source>
        <dbReference type="ARBA" id="ARBA00022448"/>
    </source>
</evidence>
<evidence type="ECO:0000259" key="8">
    <source>
        <dbReference type="PROSITE" id="PS51007"/>
    </source>
</evidence>
<dbReference type="Pfam" id="PF13442">
    <property type="entry name" value="Cytochrome_CBB3"/>
    <property type="match status" value="1"/>
</dbReference>
<gene>
    <name evidence="9" type="ORF">GCM10007878_09790</name>
</gene>
<feature type="domain" description="Cytochrome c" evidence="8">
    <location>
        <begin position="59"/>
        <end position="143"/>
    </location>
</feature>
<dbReference type="InterPro" id="IPR036909">
    <property type="entry name" value="Cyt_c-like_dom_sf"/>
</dbReference>
<dbReference type="PRINTS" id="PR00607">
    <property type="entry name" value="CYTCHROMECIE"/>
</dbReference>
<keyword evidence="3 6" id="KW-0479">Metal-binding</keyword>
<accession>A0ABQ5ZU73</accession>
<evidence type="ECO:0000256" key="2">
    <source>
        <dbReference type="ARBA" id="ARBA00022617"/>
    </source>
</evidence>
<dbReference type="EMBL" id="BSOR01000016">
    <property type="protein sequence ID" value="GLR63544.1"/>
    <property type="molecule type" value="Genomic_DNA"/>
</dbReference>
<keyword evidence="7" id="KW-0732">Signal</keyword>
<evidence type="ECO:0000313" key="9">
    <source>
        <dbReference type="EMBL" id="GLR63544.1"/>
    </source>
</evidence>
<evidence type="ECO:0000313" key="10">
    <source>
        <dbReference type="Proteomes" id="UP001156682"/>
    </source>
</evidence>
<dbReference type="InterPro" id="IPR009056">
    <property type="entry name" value="Cyt_c-like_dom"/>
</dbReference>